<dbReference type="GO" id="GO:0033698">
    <property type="term" value="C:Rpd3L complex"/>
    <property type="evidence" value="ECO:0007669"/>
    <property type="project" value="UniProtKB-ARBA"/>
</dbReference>
<evidence type="ECO:0000256" key="8">
    <source>
        <dbReference type="SAM" id="MobiDB-lite"/>
    </source>
</evidence>
<feature type="region of interest" description="Disordered" evidence="8">
    <location>
        <begin position="130"/>
        <end position="199"/>
    </location>
</feature>
<keyword evidence="5" id="KW-0804">Transcription</keyword>
<dbReference type="FunFam" id="1.20.1160.11:FF:000002">
    <property type="entry name" value="Paired amphipathic helix protein SIN3"/>
    <property type="match status" value="1"/>
</dbReference>
<evidence type="ECO:0000256" key="6">
    <source>
        <dbReference type="ARBA" id="ARBA00023242"/>
    </source>
</evidence>
<keyword evidence="2" id="KW-0678">Repressor</keyword>
<feature type="compositionally biased region" description="Low complexity" evidence="8">
    <location>
        <begin position="156"/>
        <end position="172"/>
    </location>
</feature>
<keyword evidence="6 7" id="KW-0539">Nucleus</keyword>
<gene>
    <name evidence="10" type="ORF">FCALED_LOCUS3233</name>
</gene>
<feature type="region of interest" description="Disordered" evidence="8">
    <location>
        <begin position="310"/>
        <end position="419"/>
    </location>
</feature>
<dbReference type="FunFam" id="1.20.1160.11:FF:000003">
    <property type="entry name" value="Paired amphipathic helix SIN3-like protein"/>
    <property type="match status" value="1"/>
</dbReference>
<feature type="domain" description="Histone deacetylase interacting" evidence="9">
    <location>
        <begin position="506"/>
        <end position="608"/>
    </location>
</feature>
<dbReference type="PANTHER" id="PTHR12346">
    <property type="entry name" value="SIN3B-RELATED"/>
    <property type="match status" value="1"/>
</dbReference>
<dbReference type="InterPro" id="IPR003822">
    <property type="entry name" value="PAH"/>
</dbReference>
<dbReference type="GO" id="GO:0010628">
    <property type="term" value="P:positive regulation of gene expression"/>
    <property type="evidence" value="ECO:0007669"/>
    <property type="project" value="UniProtKB-ARBA"/>
</dbReference>
<dbReference type="Proteomes" id="UP000789570">
    <property type="component" value="Unassembled WGS sequence"/>
</dbReference>
<dbReference type="PROSITE" id="PS51477">
    <property type="entry name" value="PAH"/>
    <property type="match status" value="3"/>
</dbReference>
<evidence type="ECO:0000313" key="11">
    <source>
        <dbReference type="Proteomes" id="UP000789570"/>
    </source>
</evidence>
<evidence type="ECO:0000259" key="9">
    <source>
        <dbReference type="SMART" id="SM00761"/>
    </source>
</evidence>
<dbReference type="InterPro" id="IPR013194">
    <property type="entry name" value="HDAC_interact_dom"/>
</dbReference>
<dbReference type="Pfam" id="PF02671">
    <property type="entry name" value="PAH"/>
    <property type="match status" value="3"/>
</dbReference>
<keyword evidence="4" id="KW-0805">Transcription regulation</keyword>
<reference evidence="10" key="1">
    <citation type="submission" date="2021-06" db="EMBL/GenBank/DDBJ databases">
        <authorList>
            <person name="Kallberg Y."/>
            <person name="Tangrot J."/>
            <person name="Rosling A."/>
        </authorList>
    </citation>
    <scope>NUCLEOTIDE SEQUENCE</scope>
    <source>
        <strain evidence="10">UK204</strain>
    </source>
</reference>
<feature type="compositionally biased region" description="Low complexity" evidence="8">
    <location>
        <begin position="333"/>
        <end position="360"/>
    </location>
</feature>
<organism evidence="10 11">
    <name type="scientific">Funneliformis caledonium</name>
    <dbReference type="NCBI Taxonomy" id="1117310"/>
    <lineage>
        <taxon>Eukaryota</taxon>
        <taxon>Fungi</taxon>
        <taxon>Fungi incertae sedis</taxon>
        <taxon>Mucoromycota</taxon>
        <taxon>Glomeromycotina</taxon>
        <taxon>Glomeromycetes</taxon>
        <taxon>Glomerales</taxon>
        <taxon>Glomeraceae</taxon>
        <taxon>Funneliformis</taxon>
    </lineage>
</organism>
<sequence>MSNKQALNVKDALSYLDQVKIQFSDNPDVYNRFLDIMKDFKSQAIDTPGVIERVSTLFKGHPALIQGFNTFLPPGYHIECSTNPHDPDSIKVTTPNGTTTSTIGPLDSHHLQTGVTNLSGASYHLYPHQPPASLMSSLPPHQQGPSLQPQPVYHIGSPQQSVGQPSGQSTSQAVGQSVGISAAGGSSPNAQQGNGRKGPVEFNHAINYVNKIKNRFSTDPDTYKQFLEILQTYQKEQKPIQEVYAQVQVLFKNAPDLLDEFKQFLPDNSGNFPSGGLFGALSHGTHKSSHLIPAINALANGVSGLGTGRLPPVGNFPPSQSVASMSNDTYKKSSTGVSNSTVNNSSGQTVGSGSAGSSSISKKKRSVLPGSDRSPNSLLSSKSKKSKLLHKPSNDQVQAGSSLVPIKTEPSKVSDKQPAASSEELMFFEKVKKHIQNKHSYNEFLKLINLYSQQILDTYSLVKKVQNFIGQSVELFEWFKQFVKYDEKDDIVQNTANSRPRVDLEGCISYGPSYRQLPLSEASLPCSGRDELCWEVLNDKWVSHPTWASEEAGFVSHKKNQFEEALHKCEEERYEYDMFIEANQHTIALLEPIERKILYKMSSEEKSKFKLESGLGGKSMIYQRVIKRVYDFDKGADVIDALHNNPATVVPVVLKRLKQKDEEWKRARREWNKIWREIDAKNYYKSLDHQGITFKNDDKKALTPKYLIAEIENLRREPNDEGEMPEYQFKFAFKDLEVFKDVARILFGYMDRSGTVAPSDRDKIEKFFKTFIPSFFDVPASFFDGMNHEDSAMLVDHEEPVVNVPMSIDNADADIDNGPLSSEPISGMWIQVSKESRENIRAVVANAGNGRLKKKSTSYFFGNNAFYCFFRFLQMLFSRLEQMKEGAQEKASNSMNKSLNDAATDLGIQNNRLDPEIDMDLNHGDPYTVMIELIEKQFDGEMELPTFEESLRYIYGTKAYIMFTVDKLVQNMTKQMQLLVSDAKSNALIHLFENNKQQQEQSSVRSHIMYQLHANNTIGYDEHTYRIDYDKEEKFLTILLSGRDYTLGSAVSSEEKWAYYMYSYMSLNPTEGVSAKTDRPFLKRNLPSVEGSERILPNVLTRNGLEIKICINSYHVFFVNNTEDSFRRLRTSVPSTKLRQDSLRRKDLWNRWLGSRNDTDSMEM</sequence>
<comment type="subcellular location">
    <subcellularLocation>
        <location evidence="1 7">Nucleus</location>
    </subcellularLocation>
</comment>
<keyword evidence="3" id="KW-0677">Repeat</keyword>
<evidence type="ECO:0000256" key="3">
    <source>
        <dbReference type="ARBA" id="ARBA00022737"/>
    </source>
</evidence>
<evidence type="ECO:0000256" key="2">
    <source>
        <dbReference type="ARBA" id="ARBA00022491"/>
    </source>
</evidence>
<dbReference type="SMART" id="SM00761">
    <property type="entry name" value="HDAC_interact"/>
    <property type="match status" value="1"/>
</dbReference>
<feature type="compositionally biased region" description="Polar residues" evidence="8">
    <location>
        <begin position="173"/>
        <end position="194"/>
    </location>
</feature>
<feature type="compositionally biased region" description="Polar residues" evidence="8">
    <location>
        <begin position="317"/>
        <end position="328"/>
    </location>
</feature>
<evidence type="ECO:0000313" key="10">
    <source>
        <dbReference type="EMBL" id="CAG8491377.1"/>
    </source>
</evidence>
<keyword evidence="11" id="KW-1185">Reference proteome</keyword>
<feature type="compositionally biased region" description="Polar residues" evidence="8">
    <location>
        <begin position="134"/>
        <end position="149"/>
    </location>
</feature>
<dbReference type="InterPro" id="IPR031693">
    <property type="entry name" value="Sin3_C"/>
</dbReference>
<proteinExistence type="predicted"/>
<comment type="caution">
    <text evidence="10">The sequence shown here is derived from an EMBL/GenBank/DDBJ whole genome shotgun (WGS) entry which is preliminary data.</text>
</comment>
<dbReference type="EMBL" id="CAJVPQ010000549">
    <property type="protein sequence ID" value="CAG8491377.1"/>
    <property type="molecule type" value="Genomic_DNA"/>
</dbReference>
<dbReference type="FunFam" id="1.20.1160.11:FF:000001">
    <property type="entry name" value="Paired amphipathic helix protein Sin3"/>
    <property type="match status" value="1"/>
</dbReference>
<dbReference type="PANTHER" id="PTHR12346:SF0">
    <property type="entry name" value="SIN3A, ISOFORM G"/>
    <property type="match status" value="1"/>
</dbReference>
<dbReference type="OrthoDB" id="10265969at2759"/>
<dbReference type="Gene3D" id="1.20.1160.11">
    <property type="entry name" value="Paired amphipathic helix"/>
    <property type="match status" value="3"/>
</dbReference>
<evidence type="ECO:0000256" key="4">
    <source>
        <dbReference type="ARBA" id="ARBA00023015"/>
    </source>
</evidence>
<dbReference type="GO" id="GO:0003714">
    <property type="term" value="F:transcription corepressor activity"/>
    <property type="evidence" value="ECO:0007669"/>
    <property type="project" value="InterPro"/>
</dbReference>
<dbReference type="SUPFAM" id="SSF47762">
    <property type="entry name" value="PAH2 domain"/>
    <property type="match status" value="3"/>
</dbReference>
<name>A0A9N8WRU2_9GLOM</name>
<dbReference type="InterPro" id="IPR036600">
    <property type="entry name" value="PAH_sf"/>
</dbReference>
<dbReference type="AlphaFoldDB" id="A0A9N8WRU2"/>
<dbReference type="Pfam" id="PF08295">
    <property type="entry name" value="Sin3_corepress"/>
    <property type="match status" value="1"/>
</dbReference>
<dbReference type="GO" id="GO:0000122">
    <property type="term" value="P:negative regulation of transcription by RNA polymerase II"/>
    <property type="evidence" value="ECO:0007669"/>
    <property type="project" value="TreeGrafter"/>
</dbReference>
<dbReference type="Pfam" id="PF16879">
    <property type="entry name" value="Sin3a_C"/>
    <property type="match status" value="1"/>
</dbReference>
<evidence type="ECO:0000256" key="7">
    <source>
        <dbReference type="PROSITE-ProRule" id="PRU00810"/>
    </source>
</evidence>
<protein>
    <submittedName>
        <fullName evidence="10">13861_t:CDS:1</fullName>
    </submittedName>
</protein>
<dbReference type="InterPro" id="IPR039774">
    <property type="entry name" value="Sin3-like"/>
</dbReference>
<evidence type="ECO:0000256" key="1">
    <source>
        <dbReference type="ARBA" id="ARBA00004123"/>
    </source>
</evidence>
<evidence type="ECO:0000256" key="5">
    <source>
        <dbReference type="ARBA" id="ARBA00023163"/>
    </source>
</evidence>
<accession>A0A9N8WRU2</accession>